<dbReference type="EMBL" id="DUZY01000004">
    <property type="protein sequence ID" value="DAD36630.1"/>
    <property type="molecule type" value="Genomic_DNA"/>
</dbReference>
<name>A0A822YVT7_NELNU</name>
<comment type="caution">
    <text evidence="1">The sequence shown here is derived from an EMBL/GenBank/DDBJ whole genome shotgun (WGS) entry which is preliminary data.</text>
</comment>
<protein>
    <submittedName>
        <fullName evidence="1">Uncharacterized protein</fullName>
    </submittedName>
</protein>
<organism evidence="1 2">
    <name type="scientific">Nelumbo nucifera</name>
    <name type="common">Sacred lotus</name>
    <dbReference type="NCBI Taxonomy" id="4432"/>
    <lineage>
        <taxon>Eukaryota</taxon>
        <taxon>Viridiplantae</taxon>
        <taxon>Streptophyta</taxon>
        <taxon>Embryophyta</taxon>
        <taxon>Tracheophyta</taxon>
        <taxon>Spermatophyta</taxon>
        <taxon>Magnoliopsida</taxon>
        <taxon>Proteales</taxon>
        <taxon>Nelumbonaceae</taxon>
        <taxon>Nelumbo</taxon>
    </lineage>
</organism>
<dbReference type="Gene3D" id="2.60.40.420">
    <property type="entry name" value="Cupredoxins - blue copper proteins"/>
    <property type="match status" value="1"/>
</dbReference>
<gene>
    <name evidence="1" type="ORF">HUJ06_007271</name>
</gene>
<sequence length="167" mass="18788">MDILLKANQAPSHYYMASRAYSSGLGVVYDNTTAMANLQYKDNYTPSLSLSMPSLPPYNDIEVTTSFTTHFRRLASKEHSIDVPLIVDTHIYTTIFVNTLPYASESCSGPIGSRLSASMNNISFVIPLMNILEAYYRMICGIYTTDFPNDPPYYFNFTTDDLSIDKL</sequence>
<dbReference type="InterPro" id="IPR045087">
    <property type="entry name" value="Cu-oxidase_fam"/>
</dbReference>
<dbReference type="AlphaFoldDB" id="A0A822YVT7"/>
<dbReference type="PANTHER" id="PTHR11709">
    <property type="entry name" value="MULTI-COPPER OXIDASE"/>
    <property type="match status" value="1"/>
</dbReference>
<keyword evidence="2" id="KW-1185">Reference proteome</keyword>
<accession>A0A822YVT7</accession>
<dbReference type="Proteomes" id="UP000607653">
    <property type="component" value="Unassembled WGS sequence"/>
</dbReference>
<dbReference type="PANTHER" id="PTHR11709:SF410">
    <property type="entry name" value="LACCASE"/>
    <property type="match status" value="1"/>
</dbReference>
<evidence type="ECO:0000313" key="2">
    <source>
        <dbReference type="Proteomes" id="UP000607653"/>
    </source>
</evidence>
<proteinExistence type="predicted"/>
<dbReference type="InterPro" id="IPR008972">
    <property type="entry name" value="Cupredoxin"/>
</dbReference>
<reference evidence="1 2" key="1">
    <citation type="journal article" date="2020" name="Mol. Biol. Evol.">
        <title>Distinct Expression and Methylation Patterns for Genes with Different Fates following a Single Whole-Genome Duplication in Flowering Plants.</title>
        <authorList>
            <person name="Shi T."/>
            <person name="Rahmani R.S."/>
            <person name="Gugger P.F."/>
            <person name="Wang M."/>
            <person name="Li H."/>
            <person name="Zhang Y."/>
            <person name="Li Z."/>
            <person name="Wang Q."/>
            <person name="Van de Peer Y."/>
            <person name="Marchal K."/>
            <person name="Chen J."/>
        </authorList>
    </citation>
    <scope>NUCLEOTIDE SEQUENCE [LARGE SCALE GENOMIC DNA]</scope>
    <source>
        <tissue evidence="1">Leaf</tissue>
    </source>
</reference>
<evidence type="ECO:0000313" key="1">
    <source>
        <dbReference type="EMBL" id="DAD36630.1"/>
    </source>
</evidence>